<gene>
    <name evidence="2" type="ORF">AV656_08125</name>
</gene>
<proteinExistence type="predicted"/>
<feature type="region of interest" description="Disordered" evidence="1">
    <location>
        <begin position="40"/>
        <end position="65"/>
    </location>
</feature>
<evidence type="ECO:0000313" key="3">
    <source>
        <dbReference type="Proteomes" id="UP000076490"/>
    </source>
</evidence>
<accession>A0A165H5S2</accession>
<protein>
    <submittedName>
        <fullName evidence="2">Uncharacterized protein</fullName>
    </submittedName>
</protein>
<dbReference type="EMBL" id="LQNT01000009">
    <property type="protein sequence ID" value="KZE38858.1"/>
    <property type="molecule type" value="Genomic_DNA"/>
</dbReference>
<dbReference type="RefSeq" id="WP_063180812.1">
    <property type="nucleotide sequence ID" value="NZ_LQNT01000009.1"/>
</dbReference>
<comment type="caution">
    <text evidence="2">The sequence shown here is derived from an EMBL/GenBank/DDBJ whole genome shotgun (WGS) entry which is preliminary data.</text>
</comment>
<dbReference type="AlphaFoldDB" id="A0A165H5S2"/>
<evidence type="ECO:0000313" key="2">
    <source>
        <dbReference type="EMBL" id="KZE38858.1"/>
    </source>
</evidence>
<name>A0A165H5S2_9BACL</name>
<reference evidence="2 3" key="1">
    <citation type="submission" date="2016-01" db="EMBL/GenBank/DDBJ databases">
        <title>Whole genome sequencing of Bhargavaea cecembensis T14.</title>
        <authorList>
            <person name="Hong K.W."/>
        </authorList>
    </citation>
    <scope>NUCLEOTIDE SEQUENCE [LARGE SCALE GENOMIC DNA]</scope>
    <source>
        <strain evidence="2 3">T14</strain>
    </source>
</reference>
<organism evidence="2 3">
    <name type="scientific">Bhargavaea cecembensis</name>
    <dbReference type="NCBI Taxonomy" id="394098"/>
    <lineage>
        <taxon>Bacteria</taxon>
        <taxon>Bacillati</taxon>
        <taxon>Bacillota</taxon>
        <taxon>Bacilli</taxon>
        <taxon>Bacillales</taxon>
        <taxon>Caryophanaceae</taxon>
        <taxon>Bhargavaea</taxon>
    </lineage>
</organism>
<evidence type="ECO:0000256" key="1">
    <source>
        <dbReference type="SAM" id="MobiDB-lite"/>
    </source>
</evidence>
<dbReference type="Proteomes" id="UP000076490">
    <property type="component" value="Unassembled WGS sequence"/>
</dbReference>
<dbReference type="OrthoDB" id="2990046at2"/>
<sequence length="194" mass="22436">MKGSICLIRVSNEKTVPAICLDDSSEKLLFAQIRSAREEEIPIKKRDNPQSRPLQNKKSQTKKPRLSKSLYIGQPEGVKSKSVVMVTKQYQISPSAVIKIIFKGEYTNADMCLKLLKRIERENELHKELKILKKKLNLASINNERGRDYEARIDEILKELGYFKPGRKKKNNKAFRNFREVPNKGYIKVYLGGR</sequence>
<feature type="compositionally biased region" description="Basic and acidic residues" evidence="1">
    <location>
        <begin position="40"/>
        <end position="49"/>
    </location>
</feature>